<sequence length="371" mass="40795">RDWDDTPLVRGKVTRDSRVVLPRRSTKRNMYSSLPFQATPPNPNHPNQPRSSESFSGAERPCDGRRALLTTHVAERLDAVAPRGTRPRGCLSWPPPPPRYFRIGFTGHDHVSVMSGWAPPSLPSPHGHGGWHRGFLVPCCALATTGLLLSYASFHLCSLSSSTSSDPLFLVYIGSYSPYGKRSKSDAKEFGDAGPLKTLKRIMQCLRAPLSDLSVLERQRPRVEWQQQGEEQSDYQPYDADYCMQSLLPVETAFRALHSCGGGVENENHGNVHGSNDCFSNAWPDIASGMHCPVVGAAASVEETSVNASSSSSSSRKRKSENTRRSKVNHPFFGFSTYIFFPCKSKDFITSVPKFKNHSSSAVKGHRGGTA</sequence>
<dbReference type="Proteomes" id="UP000287651">
    <property type="component" value="Unassembled WGS sequence"/>
</dbReference>
<evidence type="ECO:0000256" key="1">
    <source>
        <dbReference type="SAM" id="MobiDB-lite"/>
    </source>
</evidence>
<proteinExistence type="predicted"/>
<feature type="region of interest" description="Disordered" evidence="1">
    <location>
        <begin position="15"/>
        <end position="61"/>
    </location>
</feature>
<comment type="caution">
    <text evidence="2">The sequence shown here is derived from an EMBL/GenBank/DDBJ whole genome shotgun (WGS) entry which is preliminary data.</text>
</comment>
<feature type="non-terminal residue" evidence="2">
    <location>
        <position position="1"/>
    </location>
</feature>
<gene>
    <name evidence="2" type="ORF">B296_00007535</name>
</gene>
<name>A0A427A1I8_ENSVE</name>
<reference evidence="2 3" key="1">
    <citation type="journal article" date="2014" name="Agronomy (Basel)">
        <title>A Draft Genome Sequence for Ensete ventricosum, the Drought-Tolerant Tree Against Hunger.</title>
        <authorList>
            <person name="Harrison J."/>
            <person name="Moore K.A."/>
            <person name="Paszkiewicz K."/>
            <person name="Jones T."/>
            <person name="Grant M."/>
            <person name="Ambacheew D."/>
            <person name="Muzemil S."/>
            <person name="Studholme D.J."/>
        </authorList>
    </citation>
    <scope>NUCLEOTIDE SEQUENCE [LARGE SCALE GENOMIC DNA]</scope>
</reference>
<dbReference type="AlphaFoldDB" id="A0A427A1I8"/>
<accession>A0A427A1I8</accession>
<evidence type="ECO:0000313" key="2">
    <source>
        <dbReference type="EMBL" id="RRT70119.1"/>
    </source>
</evidence>
<evidence type="ECO:0000313" key="3">
    <source>
        <dbReference type="Proteomes" id="UP000287651"/>
    </source>
</evidence>
<protein>
    <submittedName>
        <fullName evidence="2">Uncharacterized protein</fullName>
    </submittedName>
</protein>
<organism evidence="2 3">
    <name type="scientific">Ensete ventricosum</name>
    <name type="common">Abyssinian banana</name>
    <name type="synonym">Musa ensete</name>
    <dbReference type="NCBI Taxonomy" id="4639"/>
    <lineage>
        <taxon>Eukaryota</taxon>
        <taxon>Viridiplantae</taxon>
        <taxon>Streptophyta</taxon>
        <taxon>Embryophyta</taxon>
        <taxon>Tracheophyta</taxon>
        <taxon>Spermatophyta</taxon>
        <taxon>Magnoliopsida</taxon>
        <taxon>Liliopsida</taxon>
        <taxon>Zingiberales</taxon>
        <taxon>Musaceae</taxon>
        <taxon>Ensete</taxon>
    </lineage>
</organism>
<dbReference type="EMBL" id="AMZH03004119">
    <property type="protein sequence ID" value="RRT70119.1"/>
    <property type="molecule type" value="Genomic_DNA"/>
</dbReference>